<organism evidence="1 2">
    <name type="scientific">Longispora fulva</name>
    <dbReference type="NCBI Taxonomy" id="619741"/>
    <lineage>
        <taxon>Bacteria</taxon>
        <taxon>Bacillati</taxon>
        <taxon>Actinomycetota</taxon>
        <taxon>Actinomycetes</taxon>
        <taxon>Micromonosporales</taxon>
        <taxon>Micromonosporaceae</taxon>
        <taxon>Longispora</taxon>
    </lineage>
</organism>
<evidence type="ECO:0000313" key="1">
    <source>
        <dbReference type="EMBL" id="MBG6134716.1"/>
    </source>
</evidence>
<keyword evidence="2" id="KW-1185">Reference proteome</keyword>
<sequence length="146" mass="15480">MMIAQATVSSPAAPSAFFARWADMATWPEWNTDTDWVRLDGPFVPGATGVLKPKGGPKVKFVVTTLTDREFTDVSLLLGARLTFRHLVETSDGTTRVTVAVTLTGPLARLWNLVLGKDIKAGIQADLDRLAAVAEAATGAGIRGSA</sequence>
<gene>
    <name evidence="1" type="ORF">IW245_000910</name>
</gene>
<dbReference type="RefSeq" id="WP_197001914.1">
    <property type="nucleotide sequence ID" value="NZ_BONS01000023.1"/>
</dbReference>
<proteinExistence type="predicted"/>
<dbReference type="Proteomes" id="UP000622552">
    <property type="component" value="Unassembled WGS sequence"/>
</dbReference>
<evidence type="ECO:0000313" key="2">
    <source>
        <dbReference type="Proteomes" id="UP000622552"/>
    </source>
</evidence>
<dbReference type="Pfam" id="PF10604">
    <property type="entry name" value="Polyketide_cyc2"/>
    <property type="match status" value="1"/>
</dbReference>
<dbReference type="Gene3D" id="3.30.530.20">
    <property type="match status" value="1"/>
</dbReference>
<protein>
    <submittedName>
        <fullName evidence="1">Putative membrane protein</fullName>
    </submittedName>
</protein>
<reference evidence="1" key="1">
    <citation type="submission" date="2020-11" db="EMBL/GenBank/DDBJ databases">
        <title>Sequencing the genomes of 1000 actinobacteria strains.</title>
        <authorList>
            <person name="Klenk H.-P."/>
        </authorList>
    </citation>
    <scope>NUCLEOTIDE SEQUENCE</scope>
    <source>
        <strain evidence="1">DSM 45356</strain>
    </source>
</reference>
<name>A0A8J7GPW5_9ACTN</name>
<accession>A0A8J7GPW5</accession>
<dbReference type="InterPro" id="IPR023393">
    <property type="entry name" value="START-like_dom_sf"/>
</dbReference>
<dbReference type="AlphaFoldDB" id="A0A8J7GPW5"/>
<dbReference type="SUPFAM" id="SSF55961">
    <property type="entry name" value="Bet v1-like"/>
    <property type="match status" value="1"/>
</dbReference>
<comment type="caution">
    <text evidence="1">The sequence shown here is derived from an EMBL/GenBank/DDBJ whole genome shotgun (WGS) entry which is preliminary data.</text>
</comment>
<dbReference type="InterPro" id="IPR019587">
    <property type="entry name" value="Polyketide_cyclase/dehydratase"/>
</dbReference>
<dbReference type="EMBL" id="JADOUF010000001">
    <property type="protein sequence ID" value="MBG6134716.1"/>
    <property type="molecule type" value="Genomic_DNA"/>
</dbReference>